<accession>A0A1H8SP71</accession>
<dbReference type="PANTHER" id="PTHR47756:SF2">
    <property type="entry name" value="BLL6612 PROTEIN"/>
    <property type="match status" value="1"/>
</dbReference>
<organism evidence="9 10">
    <name type="scientific">Actinacidiphila rubida</name>
    <dbReference type="NCBI Taxonomy" id="310780"/>
    <lineage>
        <taxon>Bacteria</taxon>
        <taxon>Bacillati</taxon>
        <taxon>Actinomycetota</taxon>
        <taxon>Actinomycetes</taxon>
        <taxon>Kitasatosporales</taxon>
        <taxon>Streptomycetaceae</taxon>
        <taxon>Actinacidiphila</taxon>
    </lineage>
</organism>
<dbReference type="InterPro" id="IPR007627">
    <property type="entry name" value="RNA_pol_sigma70_r2"/>
</dbReference>
<dbReference type="EMBL" id="FODD01000044">
    <property type="protein sequence ID" value="SEO80441.1"/>
    <property type="molecule type" value="Genomic_DNA"/>
</dbReference>
<reference evidence="9 10" key="1">
    <citation type="submission" date="2016-10" db="EMBL/GenBank/DDBJ databases">
        <authorList>
            <person name="de Groot N.N."/>
        </authorList>
    </citation>
    <scope>NUCLEOTIDE SEQUENCE [LARGE SCALE GENOMIC DNA]</scope>
    <source>
        <strain evidence="9 10">CGMCC 4.2026</strain>
    </source>
</reference>
<dbReference type="NCBIfam" id="TIGR02937">
    <property type="entry name" value="sigma70-ECF"/>
    <property type="match status" value="1"/>
</dbReference>
<dbReference type="InterPro" id="IPR014284">
    <property type="entry name" value="RNA_pol_sigma-70_dom"/>
</dbReference>
<dbReference type="GO" id="GO:0006352">
    <property type="term" value="P:DNA-templated transcription initiation"/>
    <property type="evidence" value="ECO:0007669"/>
    <property type="project" value="InterPro"/>
</dbReference>
<evidence type="ECO:0000256" key="4">
    <source>
        <dbReference type="ARBA" id="ARBA00023163"/>
    </source>
</evidence>
<feature type="domain" description="RNA polymerase sigma factor 70 region 4 type 2" evidence="7">
    <location>
        <begin position="151"/>
        <end position="201"/>
    </location>
</feature>
<evidence type="ECO:0000259" key="7">
    <source>
        <dbReference type="Pfam" id="PF08281"/>
    </source>
</evidence>
<sequence>MAGTAGPLPAGEGADPGAGAGASAGADPGAGAGGGAGAVAEAVARAHRRDWAAVLASTVRLTRDLDLAEECAQDAYARALRTWPRTGVPDRPAAWLTTVAGNRARDLLRRESAWRRAMPLLVVDDTLPGPEETATADEAAPIGDDRLRLVFTCCHPALSPQAQVALTLRLVCGLSTAEVAHAFLVQETTMAARITRAKKKIAAASIPYRVPSSEELPQRIDAVCEVVHLLFTTGHAPPVGDRLVRADLVDCAIRLARMLHGLLPATPEVDGLLALLLLVDARRDARVSASGELVLLAEQDRTRWDGDRIAEGVALLTRALGAGPPSRYAVQAAIAAVHAEAPSWESTDWGEIVALYGVLRRLWPSPVVELNRAVAVGLRDGPRAGLEALAPLLDDPALATYGYLSAARADFLRRLGMWPQAVTAYEEALTLTDNTVERDFLVRRLDEVRGRLAGG</sequence>
<gene>
    <name evidence="9" type="ORF">SAMN05216267_104436</name>
</gene>
<keyword evidence="4" id="KW-0804">Transcription</keyword>
<dbReference type="SUPFAM" id="SSF88659">
    <property type="entry name" value="Sigma3 and sigma4 domains of RNA polymerase sigma factors"/>
    <property type="match status" value="1"/>
</dbReference>
<dbReference type="SUPFAM" id="SSF88946">
    <property type="entry name" value="Sigma2 domain of RNA polymerase sigma factors"/>
    <property type="match status" value="1"/>
</dbReference>
<evidence type="ECO:0000256" key="1">
    <source>
        <dbReference type="ARBA" id="ARBA00010641"/>
    </source>
</evidence>
<dbReference type="Gene3D" id="1.10.10.10">
    <property type="entry name" value="Winged helix-like DNA-binding domain superfamily/Winged helix DNA-binding domain"/>
    <property type="match status" value="1"/>
</dbReference>
<dbReference type="PANTHER" id="PTHR47756">
    <property type="entry name" value="BLL6612 PROTEIN-RELATED"/>
    <property type="match status" value="1"/>
</dbReference>
<evidence type="ECO:0000313" key="9">
    <source>
        <dbReference type="EMBL" id="SEO80441.1"/>
    </source>
</evidence>
<name>A0A1H8SP71_9ACTN</name>
<feature type="compositionally biased region" description="Low complexity" evidence="5">
    <location>
        <begin position="1"/>
        <end position="13"/>
    </location>
</feature>
<feature type="compositionally biased region" description="Gly residues" evidence="5">
    <location>
        <begin position="14"/>
        <end position="36"/>
    </location>
</feature>
<dbReference type="InterPro" id="IPR013325">
    <property type="entry name" value="RNA_pol_sigma_r2"/>
</dbReference>
<evidence type="ECO:0000313" key="10">
    <source>
        <dbReference type="Proteomes" id="UP000181951"/>
    </source>
</evidence>
<dbReference type="Proteomes" id="UP000181951">
    <property type="component" value="Unassembled WGS sequence"/>
</dbReference>
<feature type="domain" description="RNA polymerase sigma-70 region 2" evidence="6">
    <location>
        <begin position="58"/>
        <end position="112"/>
    </location>
</feature>
<dbReference type="Pfam" id="PF08281">
    <property type="entry name" value="Sigma70_r4_2"/>
    <property type="match status" value="1"/>
</dbReference>
<dbReference type="InterPro" id="IPR036388">
    <property type="entry name" value="WH-like_DNA-bd_sf"/>
</dbReference>
<evidence type="ECO:0000259" key="8">
    <source>
        <dbReference type="Pfam" id="PF20239"/>
    </source>
</evidence>
<comment type="similarity">
    <text evidence="1">Belongs to the sigma-70 factor family. ECF subfamily.</text>
</comment>
<keyword evidence="3" id="KW-0731">Sigma factor</keyword>
<dbReference type="GO" id="GO:0016987">
    <property type="term" value="F:sigma factor activity"/>
    <property type="evidence" value="ECO:0007669"/>
    <property type="project" value="UniProtKB-KW"/>
</dbReference>
<feature type="domain" description="DUF6596" evidence="8">
    <location>
        <begin position="219"/>
        <end position="319"/>
    </location>
</feature>
<dbReference type="InterPro" id="IPR013324">
    <property type="entry name" value="RNA_pol_sigma_r3/r4-like"/>
</dbReference>
<dbReference type="InterPro" id="IPR013249">
    <property type="entry name" value="RNA_pol_sigma70_r4_t2"/>
</dbReference>
<dbReference type="InterPro" id="IPR046531">
    <property type="entry name" value="DUF6596"/>
</dbReference>
<dbReference type="GO" id="GO:0003677">
    <property type="term" value="F:DNA binding"/>
    <property type="evidence" value="ECO:0007669"/>
    <property type="project" value="InterPro"/>
</dbReference>
<evidence type="ECO:0000256" key="3">
    <source>
        <dbReference type="ARBA" id="ARBA00023082"/>
    </source>
</evidence>
<dbReference type="Pfam" id="PF20239">
    <property type="entry name" value="DUF6596"/>
    <property type="match status" value="1"/>
</dbReference>
<dbReference type="Gene3D" id="1.10.1740.10">
    <property type="match status" value="1"/>
</dbReference>
<evidence type="ECO:0000256" key="2">
    <source>
        <dbReference type="ARBA" id="ARBA00023015"/>
    </source>
</evidence>
<keyword evidence="2" id="KW-0805">Transcription regulation</keyword>
<evidence type="ECO:0000259" key="6">
    <source>
        <dbReference type="Pfam" id="PF04542"/>
    </source>
</evidence>
<dbReference type="STRING" id="310780.SAMN05216267_104436"/>
<dbReference type="OrthoDB" id="9780299at2"/>
<keyword evidence="10" id="KW-1185">Reference proteome</keyword>
<dbReference type="Pfam" id="PF04542">
    <property type="entry name" value="Sigma70_r2"/>
    <property type="match status" value="1"/>
</dbReference>
<evidence type="ECO:0000256" key="5">
    <source>
        <dbReference type="SAM" id="MobiDB-lite"/>
    </source>
</evidence>
<dbReference type="AlphaFoldDB" id="A0A1H8SP71"/>
<protein>
    <submittedName>
        <fullName evidence="9">RNA polymerase, sigma subunit, ECF family</fullName>
    </submittedName>
</protein>
<proteinExistence type="inferred from homology"/>
<feature type="region of interest" description="Disordered" evidence="5">
    <location>
        <begin position="1"/>
        <end position="36"/>
    </location>
</feature>